<dbReference type="Proteomes" id="UP000001072">
    <property type="component" value="Unassembled WGS sequence"/>
</dbReference>
<dbReference type="KEGG" id="mlr:MELLADRAFT_107092"/>
<dbReference type="VEuPathDB" id="FungiDB:MELLADRAFT_107092"/>
<dbReference type="RefSeq" id="XP_007410714.1">
    <property type="nucleotide sequence ID" value="XM_007410652.1"/>
</dbReference>
<dbReference type="InterPro" id="IPR046496">
    <property type="entry name" value="DUF6589"/>
</dbReference>
<dbReference type="GeneID" id="18923086"/>
<feature type="domain" description="DUF6589" evidence="2">
    <location>
        <begin position="389"/>
        <end position="512"/>
    </location>
</feature>
<protein>
    <recommendedName>
        <fullName evidence="2">DUF6589 domain-containing protein</fullName>
    </recommendedName>
</protein>
<gene>
    <name evidence="3" type="ORF">MELLADRAFT_107092</name>
</gene>
<evidence type="ECO:0000256" key="1">
    <source>
        <dbReference type="SAM" id="MobiDB-lite"/>
    </source>
</evidence>
<proteinExistence type="predicted"/>
<dbReference type="HOGENOM" id="CLU_009176_0_1_1"/>
<dbReference type="OrthoDB" id="2503533at2759"/>
<evidence type="ECO:0000313" key="3">
    <source>
        <dbReference type="EMBL" id="EGG06063.1"/>
    </source>
</evidence>
<feature type="region of interest" description="Disordered" evidence="1">
    <location>
        <begin position="198"/>
        <end position="224"/>
    </location>
</feature>
<dbReference type="Pfam" id="PF20231">
    <property type="entry name" value="DUF6589"/>
    <property type="match status" value="1"/>
</dbReference>
<organism evidence="4">
    <name type="scientific">Melampsora larici-populina (strain 98AG31 / pathotype 3-4-7)</name>
    <name type="common">Poplar leaf rust fungus</name>
    <dbReference type="NCBI Taxonomy" id="747676"/>
    <lineage>
        <taxon>Eukaryota</taxon>
        <taxon>Fungi</taxon>
        <taxon>Dikarya</taxon>
        <taxon>Basidiomycota</taxon>
        <taxon>Pucciniomycotina</taxon>
        <taxon>Pucciniomycetes</taxon>
        <taxon>Pucciniales</taxon>
        <taxon>Melampsoraceae</taxon>
        <taxon>Melampsora</taxon>
    </lineage>
</organism>
<evidence type="ECO:0000259" key="2">
    <source>
        <dbReference type="Pfam" id="PF20231"/>
    </source>
</evidence>
<reference evidence="4" key="1">
    <citation type="journal article" date="2011" name="Proc. Natl. Acad. Sci. U.S.A.">
        <title>Obligate biotrophy features unraveled by the genomic analysis of rust fungi.</title>
        <authorList>
            <person name="Duplessis S."/>
            <person name="Cuomo C.A."/>
            <person name="Lin Y.-C."/>
            <person name="Aerts A."/>
            <person name="Tisserant E."/>
            <person name="Veneault-Fourrey C."/>
            <person name="Joly D.L."/>
            <person name="Hacquard S."/>
            <person name="Amselem J."/>
            <person name="Cantarel B.L."/>
            <person name="Chiu R."/>
            <person name="Coutinho P.M."/>
            <person name="Feau N."/>
            <person name="Field M."/>
            <person name="Frey P."/>
            <person name="Gelhaye E."/>
            <person name="Goldberg J."/>
            <person name="Grabherr M.G."/>
            <person name="Kodira C.D."/>
            <person name="Kohler A."/>
            <person name="Kuees U."/>
            <person name="Lindquist E.A."/>
            <person name="Lucas S.M."/>
            <person name="Mago R."/>
            <person name="Mauceli E."/>
            <person name="Morin E."/>
            <person name="Murat C."/>
            <person name="Pangilinan J.L."/>
            <person name="Park R."/>
            <person name="Pearson M."/>
            <person name="Quesneville H."/>
            <person name="Rouhier N."/>
            <person name="Sakthikumar S."/>
            <person name="Salamov A.A."/>
            <person name="Schmutz J."/>
            <person name="Selles B."/>
            <person name="Shapiro H."/>
            <person name="Tanguay P."/>
            <person name="Tuskan G.A."/>
            <person name="Henrissat B."/>
            <person name="Van de Peer Y."/>
            <person name="Rouze P."/>
            <person name="Ellis J.G."/>
            <person name="Dodds P.N."/>
            <person name="Schein J.E."/>
            <person name="Zhong S."/>
            <person name="Hamelin R.C."/>
            <person name="Grigoriev I.V."/>
            <person name="Szabo L.J."/>
            <person name="Martin F."/>
        </authorList>
    </citation>
    <scope>NUCLEOTIDE SEQUENCE [LARGE SCALE GENOMIC DNA]</scope>
    <source>
        <strain evidence="4">98AG31 / pathotype 3-4-7</strain>
    </source>
</reference>
<accession>F4RNM9</accession>
<name>F4RNM9_MELLP</name>
<sequence>MSQSQDPSGDCVGPGSSQVSFKAIQRILLCISSNHLNIKSFIKAFLSSQKPELVKAQHVWGSSAGLPSTERILCKIRDVLLKTKVGRKFWEEWVLSQAVLLVKKQHPPCGKVPKGFYIDASEVTPSDFDHGIVYERDMTLEKLMPFLFNLIQSTFTHSEVERVREATVRKARLEQKQAGGKTPLETRSAIDENIDINSDDESEENIQPGSLPVASLGGPGGSKEDEEYIDRLNGYVYRKSKDHQENRKTRHRSVARTICSMISNVCNRRVNTLQVENGLTMLALNGYLNYIGLSVNRRTAINALEHLGQELKKKIVDVMGKDTSLAPFITLDNIDFQQHIHTSTVERESTMWHGSWGYIHQPTIPEGISIKAEDFTSEKLKAILDESQTKPIDLAKILPTPTEISDWELTLKSQISVALVKYVAKPIEGKQVPYQHLPAVRPLPAKKPDIMMLKMMSALDNSTSGVGELYNSVLNQTGLSREKYASRAQVWEGDLGTARIVASVVDERDPCSRKERVNMTPEKMKLVIDQTYNEYFGPEAIQNAKNTADQKHL</sequence>
<keyword evidence="4" id="KW-1185">Reference proteome</keyword>
<dbReference type="EMBL" id="GL883110">
    <property type="protein sequence ID" value="EGG06063.1"/>
    <property type="molecule type" value="Genomic_DNA"/>
</dbReference>
<evidence type="ECO:0000313" key="4">
    <source>
        <dbReference type="Proteomes" id="UP000001072"/>
    </source>
</evidence>
<dbReference type="AlphaFoldDB" id="F4RNM9"/>
<dbReference type="InParanoid" id="F4RNM9"/>